<dbReference type="AlphaFoldDB" id="A0A411PGG2"/>
<dbReference type="KEGG" id="smai:EXU30_06985"/>
<accession>A0A411PGG2</accession>
<proteinExistence type="predicted"/>
<protein>
    <submittedName>
        <fullName evidence="2">DUF3149 domain-containing protein</fullName>
    </submittedName>
</protein>
<organism evidence="2 3">
    <name type="scientific">Shewanella maritima</name>
    <dbReference type="NCBI Taxonomy" id="2520507"/>
    <lineage>
        <taxon>Bacteria</taxon>
        <taxon>Pseudomonadati</taxon>
        <taxon>Pseudomonadota</taxon>
        <taxon>Gammaproteobacteria</taxon>
        <taxon>Alteromonadales</taxon>
        <taxon>Shewanellaceae</taxon>
        <taxon>Shewanella</taxon>
    </lineage>
</organism>
<name>A0A411PGG2_9GAMM</name>
<keyword evidence="3" id="KW-1185">Reference proteome</keyword>
<feature type="transmembrane region" description="Helical" evidence="1">
    <location>
        <begin position="12"/>
        <end position="33"/>
    </location>
</feature>
<dbReference type="Proteomes" id="UP000291106">
    <property type="component" value="Chromosome"/>
</dbReference>
<evidence type="ECO:0000313" key="3">
    <source>
        <dbReference type="Proteomes" id="UP000291106"/>
    </source>
</evidence>
<dbReference type="InterPro" id="IPR021494">
    <property type="entry name" value="DUF3149"/>
</dbReference>
<dbReference type="EMBL" id="CP036200">
    <property type="protein sequence ID" value="QBF82470.1"/>
    <property type="molecule type" value="Genomic_DNA"/>
</dbReference>
<dbReference type="RefSeq" id="WP_130598630.1">
    <property type="nucleotide sequence ID" value="NZ_CP036200.1"/>
</dbReference>
<evidence type="ECO:0000313" key="2">
    <source>
        <dbReference type="EMBL" id="QBF82470.1"/>
    </source>
</evidence>
<evidence type="ECO:0000256" key="1">
    <source>
        <dbReference type="SAM" id="Phobius"/>
    </source>
</evidence>
<sequence>MAFWLDLMFGNPIGLLSMIVIFSTFGIISYLMWMFVVKSAPSNNDTQ</sequence>
<keyword evidence="1" id="KW-1133">Transmembrane helix</keyword>
<dbReference type="OrthoDB" id="6388826at2"/>
<keyword evidence="1" id="KW-0472">Membrane</keyword>
<gene>
    <name evidence="2" type="ORF">EXU30_06985</name>
</gene>
<keyword evidence="1" id="KW-0812">Transmembrane</keyword>
<dbReference type="Pfam" id="PF11346">
    <property type="entry name" value="DUF3149"/>
    <property type="match status" value="1"/>
</dbReference>
<reference evidence="2 3" key="1">
    <citation type="submission" date="2019-02" db="EMBL/GenBank/DDBJ databases">
        <title>Shewanella sp. D4-2 isolated from Dokdo Island.</title>
        <authorList>
            <person name="Baek K."/>
        </authorList>
    </citation>
    <scope>NUCLEOTIDE SEQUENCE [LARGE SCALE GENOMIC DNA]</scope>
    <source>
        <strain evidence="2 3">D4-2</strain>
    </source>
</reference>